<feature type="region of interest" description="Disordered" evidence="2">
    <location>
        <begin position="291"/>
        <end position="324"/>
    </location>
</feature>
<accession>A0A835ZA31</accession>
<dbReference type="AlphaFoldDB" id="A0A835ZA31"/>
<feature type="compositionally biased region" description="Acidic residues" evidence="2">
    <location>
        <begin position="294"/>
        <end position="316"/>
    </location>
</feature>
<feature type="transmembrane region" description="Helical" evidence="3">
    <location>
        <begin position="13"/>
        <end position="35"/>
    </location>
</feature>
<organism evidence="4 5">
    <name type="scientific">Tribonema minus</name>
    <dbReference type="NCBI Taxonomy" id="303371"/>
    <lineage>
        <taxon>Eukaryota</taxon>
        <taxon>Sar</taxon>
        <taxon>Stramenopiles</taxon>
        <taxon>Ochrophyta</taxon>
        <taxon>PX clade</taxon>
        <taxon>Xanthophyceae</taxon>
        <taxon>Tribonematales</taxon>
        <taxon>Tribonemataceae</taxon>
        <taxon>Tribonema</taxon>
    </lineage>
</organism>
<sequence>MLLGDDGSSDTPLLTPSGLGLCGVPCCCLAAFFVLDSNFLNSSIRDSRSLQDSHTSTVCSNEAAEESRCEHPQVQHLCSVLEENRQLRITVQQLKDDHRVAVEEQYRRLRELEEENSQQRVVIENQRRALQAEQQQWWWHRLVARDQHSSQQQATTMEAEPQQLDGAQTVRGSEVNEQQRTGLPDEGIASAGQSSLAPVASGSNAHAAAVDEGLLTQLAAHDAGGDDVCSGDECSSQSSGVDVGIDSVSHGLVKDSRSELEGELNIVTGSTCSDNMESFNSTFCRDSGEHVEGTCDESSEADGGSDDSSDAWDPDDNNNNCEPASKRARITSAAGGTTQRCHTRCSNCVWCGAIAAFQGWRCSWRS</sequence>
<evidence type="ECO:0000313" key="4">
    <source>
        <dbReference type="EMBL" id="KAG5188422.1"/>
    </source>
</evidence>
<dbReference type="EMBL" id="JAFCMP010000069">
    <property type="protein sequence ID" value="KAG5188422.1"/>
    <property type="molecule type" value="Genomic_DNA"/>
</dbReference>
<keyword evidence="3" id="KW-1133">Transmembrane helix</keyword>
<evidence type="ECO:0000256" key="2">
    <source>
        <dbReference type="SAM" id="MobiDB-lite"/>
    </source>
</evidence>
<comment type="caution">
    <text evidence="4">The sequence shown here is derived from an EMBL/GenBank/DDBJ whole genome shotgun (WGS) entry which is preliminary data.</text>
</comment>
<gene>
    <name evidence="4" type="ORF">JKP88DRAFT_253454</name>
</gene>
<dbReference type="Proteomes" id="UP000664859">
    <property type="component" value="Unassembled WGS sequence"/>
</dbReference>
<feature type="region of interest" description="Disordered" evidence="2">
    <location>
        <begin position="225"/>
        <end position="245"/>
    </location>
</feature>
<keyword evidence="1" id="KW-0175">Coiled coil</keyword>
<protein>
    <submittedName>
        <fullName evidence="4">Uncharacterized protein</fullName>
    </submittedName>
</protein>
<feature type="compositionally biased region" description="Low complexity" evidence="2">
    <location>
        <begin position="235"/>
        <end position="245"/>
    </location>
</feature>
<name>A0A835ZA31_9STRA</name>
<reference evidence="4" key="1">
    <citation type="submission" date="2021-02" db="EMBL/GenBank/DDBJ databases">
        <title>First Annotated Genome of the Yellow-green Alga Tribonema minus.</title>
        <authorList>
            <person name="Mahan K.M."/>
        </authorList>
    </citation>
    <scope>NUCLEOTIDE SEQUENCE</scope>
    <source>
        <strain evidence="4">UTEX B ZZ1240</strain>
    </source>
</reference>
<evidence type="ECO:0000256" key="3">
    <source>
        <dbReference type="SAM" id="Phobius"/>
    </source>
</evidence>
<evidence type="ECO:0000313" key="5">
    <source>
        <dbReference type="Proteomes" id="UP000664859"/>
    </source>
</evidence>
<keyword evidence="5" id="KW-1185">Reference proteome</keyword>
<evidence type="ECO:0000256" key="1">
    <source>
        <dbReference type="SAM" id="Coils"/>
    </source>
</evidence>
<keyword evidence="3" id="KW-0472">Membrane</keyword>
<proteinExistence type="predicted"/>
<keyword evidence="3" id="KW-0812">Transmembrane</keyword>
<feature type="coiled-coil region" evidence="1">
    <location>
        <begin position="84"/>
        <end position="129"/>
    </location>
</feature>